<dbReference type="Pfam" id="PF13503">
    <property type="entry name" value="DUF4123"/>
    <property type="match status" value="1"/>
</dbReference>
<evidence type="ECO:0000313" key="2">
    <source>
        <dbReference type="EMBL" id="PYC30724.1"/>
    </source>
</evidence>
<reference evidence="2 3" key="1">
    <citation type="submission" date="2018-06" db="EMBL/GenBank/DDBJ databases">
        <title>Pseudomonas diversity within urban Lake Michigan freshwaters.</title>
        <authorList>
            <person name="Batrich M."/>
            <person name="Hatzopoulos T."/>
            <person name="Putonti C."/>
        </authorList>
    </citation>
    <scope>NUCLEOTIDE SEQUENCE [LARGE SCALE GENOMIC DNA]</scope>
    <source>
        <strain evidence="2 3">MB-090624</strain>
    </source>
</reference>
<dbReference type="AlphaFoldDB" id="A0A9Q6N6A8"/>
<dbReference type="EMBL" id="QJRN01000020">
    <property type="protein sequence ID" value="PYC30724.1"/>
    <property type="molecule type" value="Genomic_DNA"/>
</dbReference>
<comment type="caution">
    <text evidence="2">The sequence shown here is derived from an EMBL/GenBank/DDBJ whole genome shotgun (WGS) entry which is preliminary data.</text>
</comment>
<name>A0A9Q6N6A8_9PSED</name>
<dbReference type="RefSeq" id="WP_110653292.1">
    <property type="nucleotide sequence ID" value="NZ_JAMYBT010000024.1"/>
</dbReference>
<dbReference type="InterPro" id="IPR025391">
    <property type="entry name" value="DUF4123"/>
</dbReference>
<sequence>MNTPEQWLQEQARLGRCLYLMLDSDGQMPERNALVAEWGDDRCRAVYLGTPAHSLASAGPYLFHIQRIDHPILMALLKAPETDWGWLASGSGTDLETLTQHWRDRLVTGEPSNQVLYRFHDNRVLGRALTCLPPEHFPGYLGPIASLCYWQVEQWQVSDNPDPGSHPLPSEPAWLNLATPQAIYNAVQFDNIRRYLMREYTEPLVALAEQQNIDVWLRTQLDLARTWDWREPEAIYFLLTQSLYAADYAPPESWRPKPSETPAQHFARLYQEALYWQGEQPL</sequence>
<dbReference type="Proteomes" id="UP000248188">
    <property type="component" value="Unassembled WGS sequence"/>
</dbReference>
<organism evidence="2 3">
    <name type="scientific">Pseudomonas protegens</name>
    <dbReference type="NCBI Taxonomy" id="380021"/>
    <lineage>
        <taxon>Bacteria</taxon>
        <taxon>Pseudomonadati</taxon>
        <taxon>Pseudomonadota</taxon>
        <taxon>Gammaproteobacteria</taxon>
        <taxon>Pseudomonadales</taxon>
        <taxon>Pseudomonadaceae</taxon>
        <taxon>Pseudomonas</taxon>
    </lineage>
</organism>
<proteinExistence type="predicted"/>
<evidence type="ECO:0000259" key="1">
    <source>
        <dbReference type="Pfam" id="PF13503"/>
    </source>
</evidence>
<protein>
    <submittedName>
        <fullName evidence="2">DUF4123 domain-containing protein</fullName>
    </submittedName>
</protein>
<feature type="domain" description="DUF4123" evidence="1">
    <location>
        <begin position="18"/>
        <end position="136"/>
    </location>
</feature>
<evidence type="ECO:0000313" key="3">
    <source>
        <dbReference type="Proteomes" id="UP000248188"/>
    </source>
</evidence>
<gene>
    <name evidence="2" type="ORF">DMX08_26085</name>
</gene>
<accession>A0A9Q6N6A8</accession>